<proteinExistence type="predicted"/>
<name>A0A132B1V5_MOLSC</name>
<dbReference type="RefSeq" id="XP_018060715.1">
    <property type="nucleotide sequence ID" value="XM_018210297.1"/>
</dbReference>
<feature type="chain" id="PRO_5007287773" evidence="1">
    <location>
        <begin position="20"/>
        <end position="182"/>
    </location>
</feature>
<evidence type="ECO:0000313" key="2">
    <source>
        <dbReference type="EMBL" id="KUJ06360.1"/>
    </source>
</evidence>
<evidence type="ECO:0000313" key="3">
    <source>
        <dbReference type="Proteomes" id="UP000070700"/>
    </source>
</evidence>
<feature type="signal peptide" evidence="1">
    <location>
        <begin position="1"/>
        <end position="19"/>
    </location>
</feature>
<protein>
    <submittedName>
        <fullName evidence="2">Uncharacterized protein</fullName>
    </submittedName>
</protein>
<dbReference type="Gene3D" id="2.120.10.70">
    <property type="entry name" value="Fucose-specific lectin"/>
    <property type="match status" value="1"/>
</dbReference>
<dbReference type="EMBL" id="KQ947447">
    <property type="protein sequence ID" value="KUJ06360.1"/>
    <property type="molecule type" value="Genomic_DNA"/>
</dbReference>
<dbReference type="SUPFAM" id="SSF89372">
    <property type="entry name" value="Fucose-specific lectin"/>
    <property type="match status" value="1"/>
</dbReference>
<dbReference type="OrthoDB" id="407298at2759"/>
<evidence type="ECO:0000256" key="1">
    <source>
        <dbReference type="SAM" id="SignalP"/>
    </source>
</evidence>
<dbReference type="GeneID" id="28820023"/>
<dbReference type="KEGG" id="psco:LY89DRAFT_603343"/>
<dbReference type="AlphaFoldDB" id="A0A132B1V5"/>
<dbReference type="Proteomes" id="UP000070700">
    <property type="component" value="Unassembled WGS sequence"/>
</dbReference>
<organism evidence="2 3">
    <name type="scientific">Mollisia scopiformis</name>
    <name type="common">Conifer needle endophyte fungus</name>
    <name type="synonym">Phialocephala scopiformis</name>
    <dbReference type="NCBI Taxonomy" id="149040"/>
    <lineage>
        <taxon>Eukaryota</taxon>
        <taxon>Fungi</taxon>
        <taxon>Dikarya</taxon>
        <taxon>Ascomycota</taxon>
        <taxon>Pezizomycotina</taxon>
        <taxon>Leotiomycetes</taxon>
        <taxon>Helotiales</taxon>
        <taxon>Mollisiaceae</taxon>
        <taxon>Mollisia</taxon>
    </lineage>
</organism>
<keyword evidence="3" id="KW-1185">Reference proteome</keyword>
<gene>
    <name evidence="2" type="ORF">LY89DRAFT_603343</name>
</gene>
<sequence length="182" mass="19222">MQLNFLHLALLSLLSLAIANSPIILTPGRHGAAVEVDQQDVCVYFQDADSSKGIAPNFPAGSGYAGPGVILLAGVARNNTPIAAVVLQNNGTFGEIHVFYFGVAYTDRLLSERVWTAGVGWHDGPLSGLGYTSRAVDHFLYAFTDGKTVGSTIRVGFACDGLGPMCEAYCSPSAGWAWNVVQ</sequence>
<keyword evidence="1" id="KW-0732">Signal</keyword>
<dbReference type="InParanoid" id="A0A132B1V5"/>
<accession>A0A132B1V5</accession>
<reference evidence="2 3" key="1">
    <citation type="submission" date="2015-10" db="EMBL/GenBank/DDBJ databases">
        <title>Full genome of DAOMC 229536 Phialocephala scopiformis, a fungal endophyte of spruce producing the potent anti-insectan compound rugulosin.</title>
        <authorList>
            <consortium name="DOE Joint Genome Institute"/>
            <person name="Walker A.K."/>
            <person name="Frasz S.L."/>
            <person name="Seifert K.A."/>
            <person name="Miller J.D."/>
            <person name="Mondo S.J."/>
            <person name="Labutti K."/>
            <person name="Lipzen A."/>
            <person name="Dockter R."/>
            <person name="Kennedy M."/>
            <person name="Grigoriev I.V."/>
            <person name="Spatafora J.W."/>
        </authorList>
    </citation>
    <scope>NUCLEOTIDE SEQUENCE [LARGE SCALE GENOMIC DNA]</scope>
    <source>
        <strain evidence="2 3">CBS 120377</strain>
    </source>
</reference>